<dbReference type="AlphaFoldDB" id="A0A9D2F807"/>
<dbReference type="Pfam" id="PF03167">
    <property type="entry name" value="UDG"/>
    <property type="match status" value="1"/>
</dbReference>
<feature type="domain" description="Uracil-DNA glycosylase-like" evidence="1">
    <location>
        <begin position="8"/>
        <end position="148"/>
    </location>
</feature>
<dbReference type="InterPro" id="IPR005122">
    <property type="entry name" value="Uracil-DNA_glycosylase-like"/>
</dbReference>
<evidence type="ECO:0000313" key="3">
    <source>
        <dbReference type="Proteomes" id="UP000824063"/>
    </source>
</evidence>
<name>A0A9D2F807_9ENTE</name>
<gene>
    <name evidence="2" type="ORF">IAA20_09755</name>
</gene>
<dbReference type="Proteomes" id="UP000824063">
    <property type="component" value="Unassembled WGS sequence"/>
</dbReference>
<comment type="caution">
    <text evidence="2">The sequence shown here is derived from an EMBL/GenBank/DDBJ whole genome shotgun (WGS) entry which is preliminary data.</text>
</comment>
<dbReference type="CDD" id="cd10032">
    <property type="entry name" value="UDG-F6_HDG"/>
    <property type="match status" value="1"/>
</dbReference>
<keyword evidence="2" id="KW-0326">Glycosidase</keyword>
<dbReference type="Gene3D" id="3.40.470.10">
    <property type="entry name" value="Uracil-DNA glycosylase-like domain"/>
    <property type="match status" value="1"/>
</dbReference>
<reference evidence="2" key="2">
    <citation type="submission" date="2021-04" db="EMBL/GenBank/DDBJ databases">
        <authorList>
            <person name="Gilroy R."/>
        </authorList>
    </citation>
    <scope>NUCLEOTIDE SEQUENCE</scope>
    <source>
        <strain evidence="2">CHK172-16539</strain>
    </source>
</reference>
<keyword evidence="2" id="KW-0378">Hydrolase</keyword>
<sequence>MKQGFSPVYDARTEVLILGTAPSVKSLEKQQYYANPGNQFWNILFHSLAVEDPLEYSQRLELLKDHRIGLWDVYATFERKGSLDVNFSSIVPNDFTTLLTKAPIKTILTNGQLAYKEALKNPTIPNLAIQQLPSTSGANNGQSKTRMVAWKEALATSIKAK</sequence>
<dbReference type="GO" id="GO:0033958">
    <property type="term" value="F:DNA-deoxyinosine glycosylase activity"/>
    <property type="evidence" value="ECO:0007669"/>
    <property type="project" value="UniProtKB-EC"/>
</dbReference>
<proteinExistence type="predicted"/>
<dbReference type="InterPro" id="IPR026353">
    <property type="entry name" value="Hypoxan-DNA_Glyclase"/>
</dbReference>
<dbReference type="SUPFAM" id="SSF52141">
    <property type="entry name" value="Uracil-DNA glycosylase-like"/>
    <property type="match status" value="1"/>
</dbReference>
<dbReference type="EMBL" id="DXBN01000226">
    <property type="protein sequence ID" value="HIZ54214.1"/>
    <property type="molecule type" value="Genomic_DNA"/>
</dbReference>
<accession>A0A9D2F807</accession>
<evidence type="ECO:0000259" key="1">
    <source>
        <dbReference type="Pfam" id="PF03167"/>
    </source>
</evidence>
<reference evidence="2" key="1">
    <citation type="journal article" date="2021" name="PeerJ">
        <title>Extensive microbial diversity within the chicken gut microbiome revealed by metagenomics and culture.</title>
        <authorList>
            <person name="Gilroy R."/>
            <person name="Ravi A."/>
            <person name="Getino M."/>
            <person name="Pursley I."/>
            <person name="Horton D.L."/>
            <person name="Alikhan N.F."/>
            <person name="Baker D."/>
            <person name="Gharbi K."/>
            <person name="Hall N."/>
            <person name="Watson M."/>
            <person name="Adriaenssens E.M."/>
            <person name="Foster-Nyarko E."/>
            <person name="Jarju S."/>
            <person name="Secka A."/>
            <person name="Antonio M."/>
            <person name="Oren A."/>
            <person name="Chaudhuri R.R."/>
            <person name="La Ragione R."/>
            <person name="Hildebrand F."/>
            <person name="Pallen M.J."/>
        </authorList>
    </citation>
    <scope>NUCLEOTIDE SEQUENCE</scope>
    <source>
        <strain evidence="2">CHK172-16539</strain>
    </source>
</reference>
<dbReference type="NCBIfam" id="TIGR04274">
    <property type="entry name" value="hypoxanDNAglyco"/>
    <property type="match status" value="1"/>
</dbReference>
<dbReference type="EC" id="3.2.2.15" evidence="2"/>
<dbReference type="InterPro" id="IPR036895">
    <property type="entry name" value="Uracil-DNA_glycosylase-like_sf"/>
</dbReference>
<organism evidence="2 3">
    <name type="scientific">Candidatus Enterococcus avicola</name>
    <dbReference type="NCBI Taxonomy" id="2838561"/>
    <lineage>
        <taxon>Bacteria</taxon>
        <taxon>Bacillati</taxon>
        <taxon>Bacillota</taxon>
        <taxon>Bacilli</taxon>
        <taxon>Lactobacillales</taxon>
        <taxon>Enterococcaceae</taxon>
        <taxon>Enterococcus</taxon>
    </lineage>
</organism>
<evidence type="ECO:0000313" key="2">
    <source>
        <dbReference type="EMBL" id="HIZ54214.1"/>
    </source>
</evidence>
<protein>
    <submittedName>
        <fullName evidence="2">DNA-deoxyinosine glycosylase</fullName>
        <ecNumber evidence="2">3.2.2.15</ecNumber>
    </submittedName>
</protein>